<dbReference type="InterPro" id="IPR024079">
    <property type="entry name" value="MetalloPept_cat_dom_sf"/>
</dbReference>
<dbReference type="GO" id="GO:0008237">
    <property type="term" value="F:metallopeptidase activity"/>
    <property type="evidence" value="ECO:0007669"/>
    <property type="project" value="InterPro"/>
</dbReference>
<sequence>MAQKLLLSLLLVLFSAGSAQAISEELVEDIYIKYGVTVVIFSDYTDKNYEWLFAINKAIDLLSGSSEILEKTIRNDGKALKFFLTEDPGDWGSGSYDAEEHSITINTTPKLVDFFGGGHMGENGFLRATKLYVVMHELGHAYDFSNGRKPAMSLYSSLIRRDVNIKEKNGIWNFTEYLLEMPPTKYPFLFCDDNFNLTEDFADSFVLYILWPSVLKHNFTKRYAFLKNIFRKEFRDSGIMQSALKARLFKKNEEIKCIYRGSLE</sequence>
<keyword evidence="1" id="KW-0732">Signal</keyword>
<reference evidence="2 3" key="1">
    <citation type="journal article" date="2015" name="Nature">
        <title>rRNA introns, odd ribosomes, and small enigmatic genomes across a large radiation of phyla.</title>
        <authorList>
            <person name="Brown C.T."/>
            <person name="Hug L.A."/>
            <person name="Thomas B.C."/>
            <person name="Sharon I."/>
            <person name="Castelle C.J."/>
            <person name="Singh A."/>
            <person name="Wilkins M.J."/>
            <person name="Williams K.H."/>
            <person name="Banfield J.F."/>
        </authorList>
    </citation>
    <scope>NUCLEOTIDE SEQUENCE [LARGE SCALE GENOMIC DNA]</scope>
</reference>
<dbReference type="AlphaFoldDB" id="A0A0G1H607"/>
<organism evidence="2 3">
    <name type="scientific">Candidatus Giovannonibacteria bacterium GW2011_GWA2_44_13b</name>
    <dbReference type="NCBI Taxonomy" id="1618647"/>
    <lineage>
        <taxon>Bacteria</taxon>
        <taxon>Candidatus Giovannoniibacteriota</taxon>
    </lineage>
</organism>
<dbReference type="SUPFAM" id="SSF55486">
    <property type="entry name" value="Metalloproteases ('zincins'), catalytic domain"/>
    <property type="match status" value="1"/>
</dbReference>
<dbReference type="Gene3D" id="3.40.390.10">
    <property type="entry name" value="Collagenase (Catalytic Domain)"/>
    <property type="match status" value="1"/>
</dbReference>
<evidence type="ECO:0000313" key="2">
    <source>
        <dbReference type="EMBL" id="KKT41948.1"/>
    </source>
</evidence>
<proteinExistence type="predicted"/>
<evidence type="ECO:0000313" key="3">
    <source>
        <dbReference type="Proteomes" id="UP000034736"/>
    </source>
</evidence>
<protein>
    <submittedName>
        <fullName evidence="2">Uncharacterized protein</fullName>
    </submittedName>
</protein>
<feature type="signal peptide" evidence="1">
    <location>
        <begin position="1"/>
        <end position="21"/>
    </location>
</feature>
<dbReference type="STRING" id="1618647.UW30_C0003G0048"/>
<dbReference type="EMBL" id="LCHU01000003">
    <property type="protein sequence ID" value="KKT41948.1"/>
    <property type="molecule type" value="Genomic_DNA"/>
</dbReference>
<feature type="chain" id="PRO_5002537509" evidence="1">
    <location>
        <begin position="22"/>
        <end position="264"/>
    </location>
</feature>
<dbReference type="Proteomes" id="UP000034736">
    <property type="component" value="Unassembled WGS sequence"/>
</dbReference>
<accession>A0A0G1H607</accession>
<gene>
    <name evidence="2" type="ORF">UW30_C0003G0048</name>
</gene>
<evidence type="ECO:0000256" key="1">
    <source>
        <dbReference type="SAM" id="SignalP"/>
    </source>
</evidence>
<comment type="caution">
    <text evidence="2">The sequence shown here is derived from an EMBL/GenBank/DDBJ whole genome shotgun (WGS) entry which is preliminary data.</text>
</comment>
<name>A0A0G1H607_9BACT</name>